<proteinExistence type="predicted"/>
<protein>
    <submittedName>
        <fullName evidence="2">Uncharacterized protein</fullName>
    </submittedName>
</protein>
<sequence>MPSITRFLSLHRERVRHGPVRYLRCLWRDLGFFLFFFFLIVLFFVLFLQVWIKSVFRLIIEYNGVGINREFNSRRTIQNLENGLVLFLFFFAF</sequence>
<keyword evidence="1" id="KW-1133">Transmembrane helix</keyword>
<dbReference type="EMBL" id="ML734576">
    <property type="protein sequence ID" value="KAB8248933.1"/>
    <property type="molecule type" value="Genomic_DNA"/>
</dbReference>
<gene>
    <name evidence="2" type="ORF">BDV35DRAFT_157286</name>
</gene>
<reference evidence="2" key="1">
    <citation type="submission" date="2019-04" db="EMBL/GenBank/DDBJ databases">
        <title>Friends and foes A comparative genomics study of 23 Aspergillus species from section Flavi.</title>
        <authorList>
            <consortium name="DOE Joint Genome Institute"/>
            <person name="Kjaerbolling I."/>
            <person name="Vesth T."/>
            <person name="Frisvad J.C."/>
            <person name="Nybo J.L."/>
            <person name="Theobald S."/>
            <person name="Kildgaard S."/>
            <person name="Isbrandt T."/>
            <person name="Kuo A."/>
            <person name="Sato A."/>
            <person name="Lyhne E.K."/>
            <person name="Kogle M.E."/>
            <person name="Wiebenga A."/>
            <person name="Kun R.S."/>
            <person name="Lubbers R.J."/>
            <person name="Makela M.R."/>
            <person name="Barry K."/>
            <person name="Chovatia M."/>
            <person name="Clum A."/>
            <person name="Daum C."/>
            <person name="Haridas S."/>
            <person name="He G."/>
            <person name="LaButti K."/>
            <person name="Lipzen A."/>
            <person name="Mondo S."/>
            <person name="Riley R."/>
            <person name="Salamov A."/>
            <person name="Simmons B.A."/>
            <person name="Magnuson J.K."/>
            <person name="Henrissat B."/>
            <person name="Mortensen U.H."/>
            <person name="Larsen T.O."/>
            <person name="Devries R.P."/>
            <person name="Grigoriev I.V."/>
            <person name="Machida M."/>
            <person name="Baker S.E."/>
            <person name="Andersen M.R."/>
        </authorList>
    </citation>
    <scope>NUCLEOTIDE SEQUENCE [LARGE SCALE GENOMIC DNA]</scope>
    <source>
        <strain evidence="2">CBS 121.62</strain>
    </source>
</reference>
<keyword evidence="1" id="KW-0812">Transmembrane</keyword>
<dbReference type="Proteomes" id="UP000325434">
    <property type="component" value="Unassembled WGS sequence"/>
</dbReference>
<evidence type="ECO:0000313" key="2">
    <source>
        <dbReference type="EMBL" id="KAB8248933.1"/>
    </source>
</evidence>
<dbReference type="AlphaFoldDB" id="A0A5N6H8S8"/>
<accession>A0A5N6H8S8</accession>
<organism evidence="2">
    <name type="scientific">Aspergillus flavus</name>
    <dbReference type="NCBI Taxonomy" id="5059"/>
    <lineage>
        <taxon>Eukaryota</taxon>
        <taxon>Fungi</taxon>
        <taxon>Dikarya</taxon>
        <taxon>Ascomycota</taxon>
        <taxon>Pezizomycotina</taxon>
        <taxon>Eurotiomycetes</taxon>
        <taxon>Eurotiomycetidae</taxon>
        <taxon>Eurotiales</taxon>
        <taxon>Aspergillaceae</taxon>
        <taxon>Aspergillus</taxon>
        <taxon>Aspergillus subgen. Circumdati</taxon>
    </lineage>
</organism>
<feature type="transmembrane region" description="Helical" evidence="1">
    <location>
        <begin position="30"/>
        <end position="52"/>
    </location>
</feature>
<keyword evidence="1" id="KW-0472">Membrane</keyword>
<name>A0A5N6H8S8_ASPFL</name>
<evidence type="ECO:0000256" key="1">
    <source>
        <dbReference type="SAM" id="Phobius"/>
    </source>
</evidence>